<feature type="chain" id="PRO_5019301168" evidence="6">
    <location>
        <begin position="23"/>
        <end position="548"/>
    </location>
</feature>
<sequence>MIMKTHKLIYTLAIAFSLLATACDSFLEVSPNDQITGDNFYQSEEDFQAATAPLYNKVWFDFNDKFYYGLGDGRAYNLYAPYSDYIYPFSDLTETGLTGPLVSAWQSFYNVIQQSNRVVIGIKGSSVEDETKNKYIAEARFMRGVAYWYLASLWGDVILCEDPNELVNNPIVNTNPVDQVYEFVMRDLEFAAKYLPEQAVNDGRLTKYSAYAMLSRIYLSYAGLSGNPNSGARDSEYLDKAKKAAEVAINDGPYQLMEDYADLFMIENNNNSESIFALQWVPYLNNSTGYGVINTQQAYFAAGSEITGDDAAWGYWTRASYDILVQYESDDVRRKATWMGYGDQYDEINKANGGYTYEKTETALNVKKGVTGSTKDNAKIARMNSALNTYMMRLAEVYLNYAEAVLGNSAATTDATALGYVNELRDRAGLEDLTELTDKNLHKERRIELCMEGQYWYDLVRRAYYEQQEVINDIILQDRGTIQPFTYETSTNTLTDDDSRDAGSRSIGNIDASIFLLPYPESEVVQNPLLKEDPVEYHFTEERITDLF</sequence>
<evidence type="ECO:0000256" key="3">
    <source>
        <dbReference type="ARBA" id="ARBA00022729"/>
    </source>
</evidence>
<dbReference type="InterPro" id="IPR033985">
    <property type="entry name" value="SusD-like_N"/>
</dbReference>
<dbReference type="SUPFAM" id="SSF48452">
    <property type="entry name" value="TPR-like"/>
    <property type="match status" value="1"/>
</dbReference>
<gene>
    <name evidence="9" type="ORF">BC643_2735</name>
</gene>
<dbReference type="InterPro" id="IPR011990">
    <property type="entry name" value="TPR-like_helical_dom_sf"/>
</dbReference>
<evidence type="ECO:0000259" key="7">
    <source>
        <dbReference type="Pfam" id="PF07980"/>
    </source>
</evidence>
<dbReference type="Pfam" id="PF14322">
    <property type="entry name" value="SusD-like_3"/>
    <property type="match status" value="1"/>
</dbReference>
<comment type="subcellular location">
    <subcellularLocation>
        <location evidence="1">Cell outer membrane</location>
    </subcellularLocation>
</comment>
<evidence type="ECO:0000256" key="5">
    <source>
        <dbReference type="ARBA" id="ARBA00023237"/>
    </source>
</evidence>
<dbReference type="Pfam" id="PF07980">
    <property type="entry name" value="SusD_RagB"/>
    <property type="match status" value="1"/>
</dbReference>
<organism evidence="9 10">
    <name type="scientific">Mangrovibacterium diazotrophicum</name>
    <dbReference type="NCBI Taxonomy" id="1261403"/>
    <lineage>
        <taxon>Bacteria</taxon>
        <taxon>Pseudomonadati</taxon>
        <taxon>Bacteroidota</taxon>
        <taxon>Bacteroidia</taxon>
        <taxon>Marinilabiliales</taxon>
        <taxon>Prolixibacteraceae</taxon>
        <taxon>Mangrovibacterium</taxon>
    </lineage>
</organism>
<feature type="domain" description="SusD-like N-terminal" evidence="8">
    <location>
        <begin position="102"/>
        <end position="219"/>
    </location>
</feature>
<dbReference type="AlphaFoldDB" id="A0A419WAB8"/>
<name>A0A419WAB8_9BACT</name>
<comment type="similarity">
    <text evidence="2">Belongs to the SusD family.</text>
</comment>
<evidence type="ECO:0000313" key="10">
    <source>
        <dbReference type="Proteomes" id="UP000283387"/>
    </source>
</evidence>
<keyword evidence="10" id="KW-1185">Reference proteome</keyword>
<keyword evidence="4" id="KW-0472">Membrane</keyword>
<dbReference type="Proteomes" id="UP000283387">
    <property type="component" value="Unassembled WGS sequence"/>
</dbReference>
<keyword evidence="3 6" id="KW-0732">Signal</keyword>
<evidence type="ECO:0000313" key="9">
    <source>
        <dbReference type="EMBL" id="RKD92364.1"/>
    </source>
</evidence>
<evidence type="ECO:0000256" key="2">
    <source>
        <dbReference type="ARBA" id="ARBA00006275"/>
    </source>
</evidence>
<evidence type="ECO:0000256" key="1">
    <source>
        <dbReference type="ARBA" id="ARBA00004442"/>
    </source>
</evidence>
<dbReference type="PROSITE" id="PS51257">
    <property type="entry name" value="PROKAR_LIPOPROTEIN"/>
    <property type="match status" value="1"/>
</dbReference>
<dbReference type="GO" id="GO:0009279">
    <property type="term" value="C:cell outer membrane"/>
    <property type="evidence" value="ECO:0007669"/>
    <property type="project" value="UniProtKB-SubCell"/>
</dbReference>
<keyword evidence="5" id="KW-0998">Cell outer membrane</keyword>
<evidence type="ECO:0000256" key="6">
    <source>
        <dbReference type="SAM" id="SignalP"/>
    </source>
</evidence>
<proteinExistence type="inferred from homology"/>
<comment type="caution">
    <text evidence="9">The sequence shown here is derived from an EMBL/GenBank/DDBJ whole genome shotgun (WGS) entry which is preliminary data.</text>
</comment>
<feature type="signal peptide" evidence="6">
    <location>
        <begin position="1"/>
        <end position="22"/>
    </location>
</feature>
<dbReference type="InterPro" id="IPR012944">
    <property type="entry name" value="SusD_RagB_dom"/>
</dbReference>
<dbReference type="Gene3D" id="1.25.40.390">
    <property type="match status" value="1"/>
</dbReference>
<dbReference type="EMBL" id="RAPN01000001">
    <property type="protein sequence ID" value="RKD92364.1"/>
    <property type="molecule type" value="Genomic_DNA"/>
</dbReference>
<reference evidence="9 10" key="1">
    <citation type="submission" date="2018-09" db="EMBL/GenBank/DDBJ databases">
        <title>Genomic Encyclopedia of Archaeal and Bacterial Type Strains, Phase II (KMG-II): from individual species to whole genera.</title>
        <authorList>
            <person name="Goeker M."/>
        </authorList>
    </citation>
    <scope>NUCLEOTIDE SEQUENCE [LARGE SCALE GENOMIC DNA]</scope>
    <source>
        <strain evidence="9 10">DSM 27148</strain>
    </source>
</reference>
<protein>
    <submittedName>
        <fullName evidence="9">Putative outer membrane starch-binding protein</fullName>
    </submittedName>
</protein>
<evidence type="ECO:0000259" key="8">
    <source>
        <dbReference type="Pfam" id="PF14322"/>
    </source>
</evidence>
<feature type="domain" description="RagB/SusD" evidence="7">
    <location>
        <begin position="287"/>
        <end position="533"/>
    </location>
</feature>
<evidence type="ECO:0000256" key="4">
    <source>
        <dbReference type="ARBA" id="ARBA00023136"/>
    </source>
</evidence>
<accession>A0A419WAB8</accession>